<evidence type="ECO:0000313" key="1">
    <source>
        <dbReference type="EMBL" id="KAJ5079760.1"/>
    </source>
</evidence>
<dbReference type="Proteomes" id="UP001149090">
    <property type="component" value="Unassembled WGS sequence"/>
</dbReference>
<evidence type="ECO:0000313" key="2">
    <source>
        <dbReference type="Proteomes" id="UP001149090"/>
    </source>
</evidence>
<accession>A0A9Q0LYS2</accession>
<organism evidence="1 2">
    <name type="scientific">Anaeramoeba ignava</name>
    <name type="common">Anaerobic marine amoeba</name>
    <dbReference type="NCBI Taxonomy" id="1746090"/>
    <lineage>
        <taxon>Eukaryota</taxon>
        <taxon>Metamonada</taxon>
        <taxon>Anaeramoebidae</taxon>
        <taxon>Anaeramoeba</taxon>
    </lineage>
</organism>
<comment type="caution">
    <text evidence="1">The sequence shown here is derived from an EMBL/GenBank/DDBJ whole genome shotgun (WGS) entry which is preliminary data.</text>
</comment>
<sequence>MQEINSNLKIIMIWLSIPKNLIKNDQKTKISIIFSNPKNKKFEKLIQQSEKTKEIWFLQFPINFQELEKKELEKEKELEKKIIFYFKIKNQKNRKEKKIKSIQYQIIIGNDQKNIIFEFFRFKEKPQKNDSNKIISKNIRGSVIINFMESIIFPKNPIQKKDILFTWQIILSLFQKKYPKNDELQKWLESNSQLENTPEQRVLLLSLLHYTFNPEIAQLLLFPQENNLEIIKEITMIIFDLFNTKSQENQNFQESFKNSINQISTSKMNEKENTKLIPYLLIFKKLNLIIQQEFTFKSSEELFHQIIILLNIALSHQNLHKFINQNLFISIFGQNYEFNQIWEEFIIKLVSGIDSYKETMNNFFKSLFPDHIFKIFAKTQFSNISNFIKFWFSFNKNFTQINKQNKSNENLPNLDNVFLNNFSIQRFIQSNEDFSNLNNFSNKETVSQYNDLSKECKAKITSFLKKTYQKVDKKLIIESKNILRFIPFDNIQFQIWKEFFKINVESRKNKEFEFIKLLPDFIKESEDQLQKISLTFKWYTNFKEVNKNFEPKTNKLTKLLEEYIKQLNGFKEKITSDNCSYKNLNYLQNIKMNIYNFFIHYQKKKLN</sequence>
<proteinExistence type="predicted"/>
<gene>
    <name evidence="1" type="ORF">M0811_04072</name>
</gene>
<name>A0A9Q0LYS2_ANAIG</name>
<protein>
    <submittedName>
        <fullName evidence="1">Uncharacterized protein</fullName>
    </submittedName>
</protein>
<keyword evidence="2" id="KW-1185">Reference proteome</keyword>
<reference evidence="1" key="1">
    <citation type="submission" date="2022-10" db="EMBL/GenBank/DDBJ databases">
        <title>Novel sulphate-reducing endosymbionts in the free-living metamonad Anaeramoeba.</title>
        <authorList>
            <person name="Jerlstrom-Hultqvist J."/>
            <person name="Cepicka I."/>
            <person name="Gallot-Lavallee L."/>
            <person name="Salas-Leiva D."/>
            <person name="Curtis B.A."/>
            <person name="Zahonova K."/>
            <person name="Pipaliya S."/>
            <person name="Dacks J."/>
            <person name="Roger A.J."/>
        </authorList>
    </citation>
    <scope>NUCLEOTIDE SEQUENCE</scope>
    <source>
        <strain evidence="1">BMAN</strain>
    </source>
</reference>
<dbReference type="AlphaFoldDB" id="A0A9Q0LYS2"/>
<dbReference type="EMBL" id="JAPDFW010000022">
    <property type="protein sequence ID" value="KAJ5079760.1"/>
    <property type="molecule type" value="Genomic_DNA"/>
</dbReference>